<dbReference type="Pfam" id="PF01697">
    <property type="entry name" value="Glyco_transf_92"/>
    <property type="match status" value="1"/>
</dbReference>
<dbReference type="Proteomes" id="UP000024404">
    <property type="component" value="Unassembled WGS sequence"/>
</dbReference>
<evidence type="ECO:0000256" key="5">
    <source>
        <dbReference type="ARBA" id="ARBA00023136"/>
    </source>
</evidence>
<organism evidence="7 8">
    <name type="scientific">Onchocerca volvulus</name>
    <dbReference type="NCBI Taxonomy" id="6282"/>
    <lineage>
        <taxon>Eukaryota</taxon>
        <taxon>Metazoa</taxon>
        <taxon>Ecdysozoa</taxon>
        <taxon>Nematoda</taxon>
        <taxon>Chromadorea</taxon>
        <taxon>Rhabditida</taxon>
        <taxon>Spirurina</taxon>
        <taxon>Spiruromorpha</taxon>
        <taxon>Filarioidea</taxon>
        <taxon>Onchocercidae</taxon>
        <taxon>Onchocerca</taxon>
    </lineage>
</organism>
<dbReference type="PANTHER" id="PTHR47024">
    <property type="entry name" value="BIOFILM ABSENT ON HEAD (AFTER YERSINIA EXPOSURE)-RELATED"/>
    <property type="match status" value="1"/>
</dbReference>
<reference evidence="7" key="2">
    <citation type="submission" date="2022-06" db="UniProtKB">
        <authorList>
            <consortium name="EnsemblMetazoa"/>
        </authorList>
    </citation>
    <scope>IDENTIFICATION</scope>
</reference>
<dbReference type="AlphaFoldDB" id="A0A8R1XNM0"/>
<dbReference type="GO" id="GO:0016757">
    <property type="term" value="F:glycosyltransferase activity"/>
    <property type="evidence" value="ECO:0007669"/>
    <property type="project" value="UniProtKB-UniRule"/>
</dbReference>
<keyword evidence="8" id="KW-1185">Reference proteome</keyword>
<evidence type="ECO:0000256" key="6">
    <source>
        <dbReference type="RuleBase" id="RU366017"/>
    </source>
</evidence>
<name>A0A8R1XNM0_ONCVO</name>
<reference evidence="8" key="1">
    <citation type="submission" date="2013-10" db="EMBL/GenBank/DDBJ databases">
        <title>Genome sequencing of Onchocerca volvulus.</title>
        <authorList>
            <person name="Cotton J."/>
            <person name="Tsai J."/>
            <person name="Stanley E."/>
            <person name="Tracey A."/>
            <person name="Holroyd N."/>
            <person name="Lustigman S."/>
            <person name="Berriman M."/>
        </authorList>
    </citation>
    <scope>NUCLEOTIDE SEQUENCE</scope>
</reference>
<dbReference type="GO" id="GO:0016020">
    <property type="term" value="C:membrane"/>
    <property type="evidence" value="ECO:0007669"/>
    <property type="project" value="UniProtKB-SubCell"/>
</dbReference>
<accession>A0A8R1XNM0</accession>
<dbReference type="OMA" id="CTQPLYW"/>
<protein>
    <recommendedName>
        <fullName evidence="6">Glycosyltransferase family 92 protein</fullName>
        <ecNumber evidence="6">2.4.1.-</ecNumber>
    </recommendedName>
</protein>
<keyword evidence="5" id="KW-0472">Membrane</keyword>
<keyword evidence="3 6" id="KW-0328">Glycosyltransferase</keyword>
<dbReference type="PANTHER" id="PTHR47024:SF1">
    <property type="entry name" value="GLYCOSYLTRANSFERASE FAMILY 92 PROTEIN"/>
    <property type="match status" value="1"/>
</dbReference>
<dbReference type="EC" id="2.4.1.-" evidence="6"/>
<evidence type="ECO:0000256" key="1">
    <source>
        <dbReference type="ARBA" id="ARBA00004167"/>
    </source>
</evidence>
<keyword evidence="4 6" id="KW-0808">Transferase</keyword>
<dbReference type="EMBL" id="CMVM020000024">
    <property type="status" value="NOT_ANNOTATED_CDS"/>
    <property type="molecule type" value="Genomic_DNA"/>
</dbReference>
<evidence type="ECO:0000313" key="8">
    <source>
        <dbReference type="Proteomes" id="UP000024404"/>
    </source>
</evidence>
<evidence type="ECO:0000256" key="4">
    <source>
        <dbReference type="ARBA" id="ARBA00022679"/>
    </source>
</evidence>
<evidence type="ECO:0000256" key="2">
    <source>
        <dbReference type="ARBA" id="ARBA00007647"/>
    </source>
</evidence>
<comment type="subcellular location">
    <subcellularLocation>
        <location evidence="1">Membrane</location>
        <topology evidence="1">Single-pass membrane protein</topology>
    </subcellularLocation>
</comment>
<comment type="similarity">
    <text evidence="2 6">Belongs to the glycosyltransferase 92 family.</text>
</comment>
<evidence type="ECO:0000313" key="7">
    <source>
        <dbReference type="EnsemblMetazoa" id="OVOC1073.1"/>
    </source>
</evidence>
<evidence type="ECO:0000256" key="3">
    <source>
        <dbReference type="ARBA" id="ARBA00022676"/>
    </source>
</evidence>
<sequence length="383" mass="44501">MLRSKLSAARNLTNKSLIITRSVLLHQHDGLYLKILFLKKCETNVSDIRLQLNFNSDVIGLHLEPSHSIENILFAVCIQPLYWYVDWLQIIEFIEIWMFQGVSHFFFYFHTISQLVMDILQYYEAKGIVTLLPWRSFPIGENENPNKDVYRLAHSLANNDCLWRSQGARFVAFVDLDEYILTTNGVPLIAFIEKKAEQCPRCGSFAVIHRKMYYSSPRPRSDFHWNNIRFEWLINISYGLPEKDGPHKQIVQSKTVSIISTHSTRKSYPGYIDVNLNSSEVVLLHASYKWSESKHPVSNVSISPSVFVDALPSLNMAFHEIGQLLFRNKTVRIDRTLQMEIAKCINQWHMNKCKSIDTCHAKTVDQPKWVHAENFSSNEHQLI</sequence>
<dbReference type="InterPro" id="IPR008166">
    <property type="entry name" value="Glyco_transf_92"/>
</dbReference>
<dbReference type="EnsemblMetazoa" id="OVOC1073.1">
    <property type="protein sequence ID" value="OVOC1073.1"/>
    <property type="gene ID" value="WBGene00237882"/>
</dbReference>
<proteinExistence type="inferred from homology"/>